<dbReference type="Proteomes" id="UP000799770">
    <property type="component" value="Unassembled WGS sequence"/>
</dbReference>
<gene>
    <name evidence="2" type="ORF">BDV96DRAFT_650483</name>
</gene>
<evidence type="ECO:0000313" key="2">
    <source>
        <dbReference type="EMBL" id="KAF2110872.1"/>
    </source>
</evidence>
<dbReference type="AlphaFoldDB" id="A0A6A5YUQ2"/>
<name>A0A6A5YUQ2_9PLEO</name>
<keyword evidence="3" id="KW-1185">Reference proteome</keyword>
<keyword evidence="1" id="KW-0732">Signal</keyword>
<reference evidence="2" key="1">
    <citation type="journal article" date="2020" name="Stud. Mycol.">
        <title>101 Dothideomycetes genomes: a test case for predicting lifestyles and emergence of pathogens.</title>
        <authorList>
            <person name="Haridas S."/>
            <person name="Albert R."/>
            <person name="Binder M."/>
            <person name="Bloem J."/>
            <person name="Labutti K."/>
            <person name="Salamov A."/>
            <person name="Andreopoulos B."/>
            <person name="Baker S."/>
            <person name="Barry K."/>
            <person name="Bills G."/>
            <person name="Bluhm B."/>
            <person name="Cannon C."/>
            <person name="Castanera R."/>
            <person name="Culley D."/>
            <person name="Daum C."/>
            <person name="Ezra D."/>
            <person name="Gonzalez J."/>
            <person name="Henrissat B."/>
            <person name="Kuo A."/>
            <person name="Liang C."/>
            <person name="Lipzen A."/>
            <person name="Lutzoni F."/>
            <person name="Magnuson J."/>
            <person name="Mondo S."/>
            <person name="Nolan M."/>
            <person name="Ohm R."/>
            <person name="Pangilinan J."/>
            <person name="Park H.-J."/>
            <person name="Ramirez L."/>
            <person name="Alfaro M."/>
            <person name="Sun H."/>
            <person name="Tritt A."/>
            <person name="Yoshinaga Y."/>
            <person name="Zwiers L.-H."/>
            <person name="Turgeon B."/>
            <person name="Goodwin S."/>
            <person name="Spatafora J."/>
            <person name="Crous P."/>
            <person name="Grigoriev I."/>
        </authorList>
    </citation>
    <scope>NUCLEOTIDE SEQUENCE</scope>
    <source>
        <strain evidence="2">CBS 627.86</strain>
    </source>
</reference>
<dbReference type="EMBL" id="ML977336">
    <property type="protein sequence ID" value="KAF2110872.1"/>
    <property type="molecule type" value="Genomic_DNA"/>
</dbReference>
<evidence type="ECO:0000256" key="1">
    <source>
        <dbReference type="SAM" id="SignalP"/>
    </source>
</evidence>
<organism evidence="2 3">
    <name type="scientific">Lophiotrema nucula</name>
    <dbReference type="NCBI Taxonomy" id="690887"/>
    <lineage>
        <taxon>Eukaryota</taxon>
        <taxon>Fungi</taxon>
        <taxon>Dikarya</taxon>
        <taxon>Ascomycota</taxon>
        <taxon>Pezizomycotina</taxon>
        <taxon>Dothideomycetes</taxon>
        <taxon>Pleosporomycetidae</taxon>
        <taxon>Pleosporales</taxon>
        <taxon>Lophiotremataceae</taxon>
        <taxon>Lophiotrema</taxon>
    </lineage>
</organism>
<sequence>MNFLALLIVCATAIALAVPDSSTDPALTIGATLDTTSVATFNLTTAIEAGVLPDDFCGIAAEKSGGRDPSEMMRQPRDCQEVLGPPHFGVHSGYVYTWLCDCWLYKDPGCQRPVLTSGHSNGLAVTFELKDMGVIWYKCYSNRKTR</sequence>
<protein>
    <submittedName>
        <fullName evidence="2">Uncharacterized protein</fullName>
    </submittedName>
</protein>
<accession>A0A6A5YUQ2</accession>
<evidence type="ECO:0000313" key="3">
    <source>
        <dbReference type="Proteomes" id="UP000799770"/>
    </source>
</evidence>
<feature type="signal peptide" evidence="1">
    <location>
        <begin position="1"/>
        <end position="17"/>
    </location>
</feature>
<proteinExistence type="predicted"/>
<feature type="chain" id="PRO_5025369047" evidence="1">
    <location>
        <begin position="18"/>
        <end position="146"/>
    </location>
</feature>